<dbReference type="AlphaFoldDB" id="A0AAV4LV46"/>
<proteinExistence type="predicted"/>
<name>A0AAV4LV46_BABCB</name>
<dbReference type="Proteomes" id="UP001497744">
    <property type="component" value="Unassembled WGS sequence"/>
</dbReference>
<feature type="coiled-coil region" evidence="1">
    <location>
        <begin position="162"/>
        <end position="189"/>
    </location>
</feature>
<dbReference type="RefSeq" id="XP_067715702.1">
    <property type="nucleotide sequence ID" value="XM_067859601.1"/>
</dbReference>
<sequence length="312" mass="34668">MPSFSASRTVGVPRRKLFTWICPSMVTLLYVSFGPRTAESFSSTSKKISFARTGSPVMGRCETTLGTVLGFAAARKRRAAWSRSHRHCQRHSPAAVRTSTGSRLCCIPSASAATCWCTARSRSPAARRAARTPARSCVAAIPRSGCRKSPAHGFGVRRSTHLEDADDAIDQLQDERRRHGERRRRHEVQPRAPHMVVHHVSDFEDWSCFLSAIGNCAVELLSSALDIMLPSSRNPLSALSLRRLRSRSRSPLPDITKKHDMVILTAMCRPLLEQRMCAPSAALRFTARTARPLKYNGAMFRVLYCGKPLLVR</sequence>
<gene>
    <name evidence="2" type="ORF">BcabD6B2_30680</name>
</gene>
<protein>
    <submittedName>
        <fullName evidence="2">Response regulator</fullName>
    </submittedName>
</protein>
<comment type="caution">
    <text evidence="2">The sequence shown here is derived from an EMBL/GenBank/DDBJ whole genome shotgun (WGS) entry which is preliminary data.</text>
</comment>
<organism evidence="2 3">
    <name type="scientific">Babesia caballi</name>
    <dbReference type="NCBI Taxonomy" id="5871"/>
    <lineage>
        <taxon>Eukaryota</taxon>
        <taxon>Sar</taxon>
        <taxon>Alveolata</taxon>
        <taxon>Apicomplexa</taxon>
        <taxon>Aconoidasida</taxon>
        <taxon>Piroplasmida</taxon>
        <taxon>Babesiidae</taxon>
        <taxon>Babesia</taxon>
    </lineage>
</organism>
<evidence type="ECO:0000313" key="2">
    <source>
        <dbReference type="EMBL" id="GIX63633.1"/>
    </source>
</evidence>
<reference evidence="2 3" key="1">
    <citation type="submission" date="2021-06" db="EMBL/GenBank/DDBJ databases">
        <title>Genome sequence of Babesia caballi.</title>
        <authorList>
            <person name="Yamagishi J."/>
            <person name="Kidaka T."/>
            <person name="Ochi A."/>
        </authorList>
    </citation>
    <scope>NUCLEOTIDE SEQUENCE [LARGE SCALE GENOMIC DNA]</scope>
    <source>
        <strain evidence="2">USDA-D6B2</strain>
    </source>
</reference>
<keyword evidence="1" id="KW-0175">Coiled coil</keyword>
<evidence type="ECO:0000256" key="1">
    <source>
        <dbReference type="SAM" id="Coils"/>
    </source>
</evidence>
<evidence type="ECO:0000313" key="3">
    <source>
        <dbReference type="Proteomes" id="UP001497744"/>
    </source>
</evidence>
<dbReference type="GeneID" id="94195114"/>
<accession>A0AAV4LV46</accession>
<dbReference type="EMBL" id="BPLF01000002">
    <property type="protein sequence ID" value="GIX63633.1"/>
    <property type="molecule type" value="Genomic_DNA"/>
</dbReference>
<keyword evidence="3" id="KW-1185">Reference proteome</keyword>